<dbReference type="GO" id="GO:0043023">
    <property type="term" value="F:ribosomal large subunit binding"/>
    <property type="evidence" value="ECO:0007669"/>
    <property type="project" value="TreeGrafter"/>
</dbReference>
<dbReference type="EMBL" id="CP007243">
    <property type="protein sequence ID" value="AIA29887.1"/>
    <property type="molecule type" value="Genomic_DNA"/>
</dbReference>
<reference evidence="4" key="1">
    <citation type="submission" date="2014-02" db="EMBL/GenBank/DDBJ databases">
        <title>Complete genome sequence and comparative genomic analysis of the nitrogen-fixing bacterium Leptospirillum ferriphilum YSK.</title>
        <authorList>
            <person name="Guo X."/>
            <person name="Yin H."/>
            <person name="Liang Y."/>
            <person name="Hu Q."/>
            <person name="Ma L."/>
            <person name="Xiao Y."/>
            <person name="Zhang X."/>
            <person name="Qiu G."/>
            <person name="Liu X."/>
        </authorList>
    </citation>
    <scope>NUCLEOTIDE SEQUENCE [LARGE SCALE GENOMIC DNA]</scope>
    <source>
        <strain evidence="4">YSK</strain>
    </source>
</reference>
<dbReference type="HOGENOM" id="CLU_1459622_0_0_0"/>
<dbReference type="PANTHER" id="PTHR21043">
    <property type="entry name" value="IOJAP SUPERFAMILY ORTHOLOG"/>
    <property type="match status" value="1"/>
</dbReference>
<dbReference type="PANTHER" id="PTHR21043:SF0">
    <property type="entry name" value="MITOCHONDRIAL ASSEMBLY OF RIBOSOMAL LARGE SUBUNIT PROTEIN 1"/>
    <property type="match status" value="1"/>
</dbReference>
<dbReference type="InterPro" id="IPR043519">
    <property type="entry name" value="NT_sf"/>
</dbReference>
<dbReference type="Gene3D" id="3.30.460.10">
    <property type="entry name" value="Beta Polymerase, domain 2"/>
    <property type="match status" value="1"/>
</dbReference>
<evidence type="ECO:0000313" key="3">
    <source>
        <dbReference type="EMBL" id="AIA29887.1"/>
    </source>
</evidence>
<accession>A0A059XXC9</accession>
<protein>
    <recommendedName>
        <fullName evidence="5">Ribosomal silencing factor RsfS</fullName>
    </recommendedName>
</protein>
<comment type="similarity">
    <text evidence="1">Belongs to the Iojap/RsfS family.</text>
</comment>
<feature type="region of interest" description="Disordered" evidence="2">
    <location>
        <begin position="1"/>
        <end position="21"/>
    </location>
</feature>
<dbReference type="GO" id="GO:0017148">
    <property type="term" value="P:negative regulation of translation"/>
    <property type="evidence" value="ECO:0007669"/>
    <property type="project" value="TreeGrafter"/>
</dbReference>
<dbReference type="GO" id="GO:0090071">
    <property type="term" value="P:negative regulation of ribosome biogenesis"/>
    <property type="evidence" value="ECO:0007669"/>
    <property type="project" value="TreeGrafter"/>
</dbReference>
<reference evidence="3 4" key="2">
    <citation type="journal article" date="2015" name="Biomed. Res. Int.">
        <title>Effects of Arsenite Resistance on the Growth and Functional Gene Expression of Leptospirillum ferriphilum and Acidithiobacillus thiooxidans in Pure Culture and Coculture.</title>
        <authorList>
            <person name="Jiang H."/>
            <person name="Liang Y."/>
            <person name="Yin H."/>
            <person name="Xiao Y."/>
            <person name="Guo X."/>
            <person name="Xu Y."/>
            <person name="Hu Q."/>
            <person name="Liu H."/>
            <person name="Liu X."/>
        </authorList>
    </citation>
    <scope>NUCLEOTIDE SEQUENCE [LARGE SCALE GENOMIC DNA]</scope>
    <source>
        <strain evidence="3 4">YSK</strain>
    </source>
</reference>
<evidence type="ECO:0000313" key="4">
    <source>
        <dbReference type="Proteomes" id="UP000027059"/>
    </source>
</evidence>
<dbReference type="RefSeq" id="WP_014959904.1">
    <property type="nucleotide sequence ID" value="NZ_CP007243.1"/>
</dbReference>
<dbReference type="KEGG" id="lfp:Y981_00740"/>
<dbReference type="Proteomes" id="UP000027059">
    <property type="component" value="Chromosome"/>
</dbReference>
<organism evidence="3 4">
    <name type="scientific">Leptospirillum ferriphilum YSK</name>
    <dbReference type="NCBI Taxonomy" id="1441628"/>
    <lineage>
        <taxon>Bacteria</taxon>
        <taxon>Pseudomonadati</taxon>
        <taxon>Nitrospirota</taxon>
        <taxon>Nitrospiria</taxon>
        <taxon>Nitrospirales</taxon>
        <taxon>Nitrospiraceae</taxon>
        <taxon>Leptospirillum</taxon>
    </lineage>
</organism>
<feature type="compositionally biased region" description="Polar residues" evidence="2">
    <location>
        <begin position="1"/>
        <end position="17"/>
    </location>
</feature>
<dbReference type="NCBIfam" id="TIGR00090">
    <property type="entry name" value="rsfS_iojap_ybeB"/>
    <property type="match status" value="1"/>
</dbReference>
<dbReference type="InterPro" id="IPR004394">
    <property type="entry name" value="Iojap/RsfS/C7orf30"/>
</dbReference>
<dbReference type="AlphaFoldDB" id="A0A059XXC9"/>
<dbReference type="Pfam" id="PF02410">
    <property type="entry name" value="RsfS"/>
    <property type="match status" value="1"/>
</dbReference>
<dbReference type="SUPFAM" id="SSF81301">
    <property type="entry name" value="Nucleotidyltransferase"/>
    <property type="match status" value="1"/>
</dbReference>
<evidence type="ECO:0000256" key="1">
    <source>
        <dbReference type="ARBA" id="ARBA00010574"/>
    </source>
</evidence>
<gene>
    <name evidence="3" type="ORF">Y981_00740</name>
</gene>
<evidence type="ECO:0008006" key="5">
    <source>
        <dbReference type="Google" id="ProtNLM"/>
    </source>
</evidence>
<sequence length="185" mass="21216">MDFHQTEQSGQGPVSKTDSFHLPSRECLLQKEMAPQKETDSETRDRAEQMARFLQEKKGRTIWILAPGEACAYADFLILADVEHERHRDAVLEMLDGQFSKRGEPFRAEKGHFWTLVDFGSVVIHLFLNGGRSLYRLEDLFPTAPLLVLDETGRLETLAPEHRPIPEFTENISRRLPPPLRHPSV</sequence>
<proteinExistence type="inferred from homology"/>
<keyword evidence="4" id="KW-1185">Reference proteome</keyword>
<name>A0A059XXC9_9BACT</name>
<evidence type="ECO:0000256" key="2">
    <source>
        <dbReference type="SAM" id="MobiDB-lite"/>
    </source>
</evidence>